<gene>
    <name evidence="3" type="ORF">SAMN05421870_113178</name>
</gene>
<name>A0A1H9VW71_9ACTN</name>
<dbReference type="InterPro" id="IPR010310">
    <property type="entry name" value="T7SS_ESAT-6-like"/>
</dbReference>
<keyword evidence="4" id="KW-1185">Reference proteome</keyword>
<evidence type="ECO:0000256" key="2">
    <source>
        <dbReference type="SAM" id="Coils"/>
    </source>
</evidence>
<keyword evidence="2" id="KW-0175">Coiled coil</keyword>
<accession>A0A1H9VW71</accession>
<evidence type="ECO:0000256" key="1">
    <source>
        <dbReference type="RuleBase" id="RU362001"/>
    </source>
</evidence>
<sequence>MGYNNGDHLKVTYSSLDGAADAIMKEAKQLRADMERVQQKVRSVSEIWEGEGQRAYQQAQHGWDQKADDIQNRLLAIAAEVRQASGTYLAGDKRAAAMFDQFNSRG</sequence>
<protein>
    <recommendedName>
        <fullName evidence="1">ESAT-6-like protein</fullName>
    </recommendedName>
</protein>
<proteinExistence type="inferred from homology"/>
<dbReference type="Proteomes" id="UP000182841">
    <property type="component" value="Unassembled WGS sequence"/>
</dbReference>
<dbReference type="EMBL" id="FOGO01000013">
    <property type="protein sequence ID" value="SES25553.1"/>
    <property type="molecule type" value="Genomic_DNA"/>
</dbReference>
<dbReference type="RefSeq" id="WP_075002565.1">
    <property type="nucleotide sequence ID" value="NZ_FOGO01000013.1"/>
</dbReference>
<dbReference type="SUPFAM" id="SSF140453">
    <property type="entry name" value="EsxAB dimer-like"/>
    <property type="match status" value="1"/>
</dbReference>
<dbReference type="InterPro" id="IPR036689">
    <property type="entry name" value="ESAT-6-like_sf"/>
</dbReference>
<comment type="similarity">
    <text evidence="1">Belongs to the WXG100 family.</text>
</comment>
<dbReference type="Pfam" id="PF06013">
    <property type="entry name" value="WXG100"/>
    <property type="match status" value="1"/>
</dbReference>
<evidence type="ECO:0000313" key="3">
    <source>
        <dbReference type="EMBL" id="SES25553.1"/>
    </source>
</evidence>
<dbReference type="OrthoDB" id="4308755at2"/>
<evidence type="ECO:0000313" key="4">
    <source>
        <dbReference type="Proteomes" id="UP000182841"/>
    </source>
</evidence>
<dbReference type="NCBIfam" id="TIGR03930">
    <property type="entry name" value="WXG100_ESAT6"/>
    <property type="match status" value="1"/>
</dbReference>
<organism evidence="3 4">
    <name type="scientific">Streptomyces qinglanensis</name>
    <dbReference type="NCBI Taxonomy" id="943816"/>
    <lineage>
        <taxon>Bacteria</taxon>
        <taxon>Bacillati</taxon>
        <taxon>Actinomycetota</taxon>
        <taxon>Actinomycetes</taxon>
        <taxon>Kitasatosporales</taxon>
        <taxon>Streptomycetaceae</taxon>
        <taxon>Streptomyces</taxon>
    </lineage>
</organism>
<dbReference type="AlphaFoldDB" id="A0A1H9VW71"/>
<feature type="coiled-coil region" evidence="2">
    <location>
        <begin position="20"/>
        <end position="47"/>
    </location>
</feature>
<reference evidence="4" key="1">
    <citation type="submission" date="2016-10" db="EMBL/GenBank/DDBJ databases">
        <authorList>
            <person name="Varghese N."/>
            <person name="Submissions S."/>
        </authorList>
    </citation>
    <scope>NUCLEOTIDE SEQUENCE [LARGE SCALE GENOMIC DNA]</scope>
    <source>
        <strain evidence="4">CGMCC 4.6825</strain>
    </source>
</reference>
<dbReference type="Gene3D" id="1.10.287.1060">
    <property type="entry name" value="ESAT-6-like"/>
    <property type="match status" value="1"/>
</dbReference>